<accession>A0A938Y730</accession>
<dbReference type="EMBL" id="JAERWK010000008">
    <property type="protein sequence ID" value="MBM9467010.1"/>
    <property type="molecule type" value="Genomic_DNA"/>
</dbReference>
<dbReference type="InterPro" id="IPR005119">
    <property type="entry name" value="LysR_subst-bd"/>
</dbReference>
<dbReference type="PANTHER" id="PTHR30537">
    <property type="entry name" value="HTH-TYPE TRANSCRIPTIONAL REGULATOR"/>
    <property type="match status" value="1"/>
</dbReference>
<dbReference type="InterPro" id="IPR036388">
    <property type="entry name" value="WH-like_DNA-bd_sf"/>
</dbReference>
<comment type="caution">
    <text evidence="6">The sequence shown here is derived from an EMBL/GenBank/DDBJ whole genome shotgun (WGS) entry which is preliminary data.</text>
</comment>
<dbReference type="Pfam" id="PF03466">
    <property type="entry name" value="LysR_substrate"/>
    <property type="match status" value="1"/>
</dbReference>
<dbReference type="GO" id="GO:0006351">
    <property type="term" value="P:DNA-templated transcription"/>
    <property type="evidence" value="ECO:0007669"/>
    <property type="project" value="TreeGrafter"/>
</dbReference>
<dbReference type="AlphaFoldDB" id="A0A938Y730"/>
<evidence type="ECO:0000259" key="5">
    <source>
        <dbReference type="PROSITE" id="PS50931"/>
    </source>
</evidence>
<dbReference type="RefSeq" id="WP_205259939.1">
    <property type="nucleotide sequence ID" value="NZ_JAERWK010000008.1"/>
</dbReference>
<dbReference type="SUPFAM" id="SSF53850">
    <property type="entry name" value="Periplasmic binding protein-like II"/>
    <property type="match status" value="1"/>
</dbReference>
<dbReference type="InterPro" id="IPR036390">
    <property type="entry name" value="WH_DNA-bd_sf"/>
</dbReference>
<proteinExistence type="inferred from homology"/>
<dbReference type="GO" id="GO:0043565">
    <property type="term" value="F:sequence-specific DNA binding"/>
    <property type="evidence" value="ECO:0007669"/>
    <property type="project" value="TreeGrafter"/>
</dbReference>
<dbReference type="InterPro" id="IPR000847">
    <property type="entry name" value="LysR_HTH_N"/>
</dbReference>
<dbReference type="Pfam" id="PF00126">
    <property type="entry name" value="HTH_1"/>
    <property type="match status" value="1"/>
</dbReference>
<dbReference type="Gene3D" id="1.10.10.10">
    <property type="entry name" value="Winged helix-like DNA-binding domain superfamily/Winged helix DNA-binding domain"/>
    <property type="match status" value="1"/>
</dbReference>
<keyword evidence="7" id="KW-1185">Reference proteome</keyword>
<evidence type="ECO:0000256" key="2">
    <source>
        <dbReference type="ARBA" id="ARBA00023015"/>
    </source>
</evidence>
<reference evidence="6" key="1">
    <citation type="submission" date="2021-01" db="EMBL/GenBank/DDBJ databases">
        <title>YIM 132084 draft genome.</title>
        <authorList>
            <person name="An D."/>
        </authorList>
    </citation>
    <scope>NUCLEOTIDE SEQUENCE</scope>
    <source>
        <strain evidence="6">YIM 132084</strain>
    </source>
</reference>
<keyword evidence="4" id="KW-0804">Transcription</keyword>
<evidence type="ECO:0000256" key="3">
    <source>
        <dbReference type="ARBA" id="ARBA00023125"/>
    </source>
</evidence>
<name>A0A938Y730_9ACTN</name>
<keyword evidence="2" id="KW-0805">Transcription regulation</keyword>
<dbReference type="SUPFAM" id="SSF46785">
    <property type="entry name" value="Winged helix' DNA-binding domain"/>
    <property type="match status" value="1"/>
</dbReference>
<protein>
    <submittedName>
        <fullName evidence="6">LysR family transcriptional regulator</fullName>
    </submittedName>
</protein>
<dbReference type="InterPro" id="IPR058163">
    <property type="entry name" value="LysR-type_TF_proteobact-type"/>
</dbReference>
<feature type="domain" description="HTH lysR-type" evidence="5">
    <location>
        <begin position="4"/>
        <end position="62"/>
    </location>
</feature>
<evidence type="ECO:0000256" key="4">
    <source>
        <dbReference type="ARBA" id="ARBA00023163"/>
    </source>
</evidence>
<dbReference type="Gene3D" id="3.40.190.290">
    <property type="match status" value="1"/>
</dbReference>
<organism evidence="6 7">
    <name type="scientific">Nakamurella leprariae</name>
    <dbReference type="NCBI Taxonomy" id="2803911"/>
    <lineage>
        <taxon>Bacteria</taxon>
        <taxon>Bacillati</taxon>
        <taxon>Actinomycetota</taxon>
        <taxon>Actinomycetes</taxon>
        <taxon>Nakamurellales</taxon>
        <taxon>Nakamurellaceae</taxon>
        <taxon>Nakamurella</taxon>
    </lineage>
</organism>
<keyword evidence="3" id="KW-0238">DNA-binding</keyword>
<evidence type="ECO:0000256" key="1">
    <source>
        <dbReference type="ARBA" id="ARBA00009437"/>
    </source>
</evidence>
<dbReference type="Proteomes" id="UP000663792">
    <property type="component" value="Unassembled WGS sequence"/>
</dbReference>
<sequence>MPHPSPDDLLVFLAVARSGRLTTAATQLGINHTTVARRLTALERDMRMGKLLVRSSSGWQPSEVGRRLVAHAEAIEAAVHLATGIRGEYPALTGVVRMISPDAFGGLVVGGAMARLRRRHPGIQVEMINVARRAQQHRVGLDLEVVVGRPAAHRAEAIHLSDYHLGVYASRAYLAETGGIPSALADLDGAPLVYYVTSLLEVDLLDRPRQAMPAVRSAIGATNVFVHVEATRAGAGVGVLPCYVADRHDDLVRLLPDELDFTADYWLVAAPEVLRRPVVRELVDALVAQARTMRLDQRAGSPS</sequence>
<gene>
    <name evidence="6" type="ORF">JL106_06895</name>
</gene>
<evidence type="ECO:0000313" key="7">
    <source>
        <dbReference type="Proteomes" id="UP000663792"/>
    </source>
</evidence>
<dbReference type="GO" id="GO:0003700">
    <property type="term" value="F:DNA-binding transcription factor activity"/>
    <property type="evidence" value="ECO:0007669"/>
    <property type="project" value="InterPro"/>
</dbReference>
<dbReference type="PANTHER" id="PTHR30537:SF3">
    <property type="entry name" value="TRANSCRIPTIONAL REGULATORY PROTEIN"/>
    <property type="match status" value="1"/>
</dbReference>
<dbReference type="PROSITE" id="PS50931">
    <property type="entry name" value="HTH_LYSR"/>
    <property type="match status" value="1"/>
</dbReference>
<comment type="similarity">
    <text evidence="1">Belongs to the LysR transcriptional regulatory family.</text>
</comment>
<evidence type="ECO:0000313" key="6">
    <source>
        <dbReference type="EMBL" id="MBM9467010.1"/>
    </source>
</evidence>